<dbReference type="EMBL" id="BGPR01004176">
    <property type="protein sequence ID" value="GBM96776.1"/>
    <property type="molecule type" value="Genomic_DNA"/>
</dbReference>
<comment type="caution">
    <text evidence="2">The sequence shown here is derived from an EMBL/GenBank/DDBJ whole genome shotgun (WGS) entry which is preliminary data.</text>
</comment>
<gene>
    <name evidence="2" type="ORF">AVEN_119195_1</name>
</gene>
<evidence type="ECO:0008006" key="4">
    <source>
        <dbReference type="Google" id="ProtNLM"/>
    </source>
</evidence>
<keyword evidence="1" id="KW-0732">Signal</keyword>
<accession>A0A4Y2K5E0</accession>
<feature type="chain" id="PRO_5021442347" description="PiggyBac transposable element-derived protein domain-containing protein" evidence="1">
    <location>
        <begin position="20"/>
        <end position="92"/>
    </location>
</feature>
<organism evidence="2 3">
    <name type="scientific">Araneus ventricosus</name>
    <name type="common">Orbweaver spider</name>
    <name type="synonym">Epeira ventricosa</name>
    <dbReference type="NCBI Taxonomy" id="182803"/>
    <lineage>
        <taxon>Eukaryota</taxon>
        <taxon>Metazoa</taxon>
        <taxon>Ecdysozoa</taxon>
        <taxon>Arthropoda</taxon>
        <taxon>Chelicerata</taxon>
        <taxon>Arachnida</taxon>
        <taxon>Araneae</taxon>
        <taxon>Araneomorphae</taxon>
        <taxon>Entelegynae</taxon>
        <taxon>Araneoidea</taxon>
        <taxon>Araneidae</taxon>
        <taxon>Araneus</taxon>
    </lineage>
</organism>
<sequence length="92" mass="10913">MIKPLRLVFRMVLFLDLTAEDWDQSITDKIITIDCTPDVANFLYKRKCKRKSKKRIDDLFWNEYILAKKPQGNQRYLSKETSLSVLMRIEGA</sequence>
<feature type="signal peptide" evidence="1">
    <location>
        <begin position="1"/>
        <end position="19"/>
    </location>
</feature>
<keyword evidence="3" id="KW-1185">Reference proteome</keyword>
<proteinExistence type="predicted"/>
<evidence type="ECO:0000256" key="1">
    <source>
        <dbReference type="SAM" id="SignalP"/>
    </source>
</evidence>
<name>A0A4Y2K5E0_ARAVE</name>
<protein>
    <recommendedName>
        <fullName evidence="4">PiggyBac transposable element-derived protein domain-containing protein</fullName>
    </recommendedName>
</protein>
<dbReference type="AlphaFoldDB" id="A0A4Y2K5E0"/>
<dbReference type="Proteomes" id="UP000499080">
    <property type="component" value="Unassembled WGS sequence"/>
</dbReference>
<evidence type="ECO:0000313" key="3">
    <source>
        <dbReference type="Proteomes" id="UP000499080"/>
    </source>
</evidence>
<reference evidence="2 3" key="1">
    <citation type="journal article" date="2019" name="Sci. Rep.">
        <title>Orb-weaving spider Araneus ventricosus genome elucidates the spidroin gene catalogue.</title>
        <authorList>
            <person name="Kono N."/>
            <person name="Nakamura H."/>
            <person name="Ohtoshi R."/>
            <person name="Moran D.A.P."/>
            <person name="Shinohara A."/>
            <person name="Yoshida Y."/>
            <person name="Fujiwara M."/>
            <person name="Mori M."/>
            <person name="Tomita M."/>
            <person name="Arakawa K."/>
        </authorList>
    </citation>
    <scope>NUCLEOTIDE SEQUENCE [LARGE SCALE GENOMIC DNA]</scope>
</reference>
<evidence type="ECO:0000313" key="2">
    <source>
        <dbReference type="EMBL" id="GBM96776.1"/>
    </source>
</evidence>